<name>A0A4Y7S099_COPMI</name>
<dbReference type="EMBL" id="QPFP01000406">
    <property type="protein sequence ID" value="TEB13957.1"/>
    <property type="molecule type" value="Genomic_DNA"/>
</dbReference>
<dbReference type="Proteomes" id="UP000298030">
    <property type="component" value="Unassembled WGS sequence"/>
</dbReference>
<reference evidence="2 3" key="1">
    <citation type="journal article" date="2019" name="Nat. Ecol. Evol.">
        <title>Megaphylogeny resolves global patterns of mushroom evolution.</title>
        <authorList>
            <person name="Varga T."/>
            <person name="Krizsan K."/>
            <person name="Foldi C."/>
            <person name="Dima B."/>
            <person name="Sanchez-Garcia M."/>
            <person name="Sanchez-Ramirez S."/>
            <person name="Szollosi G.J."/>
            <person name="Szarkandi J.G."/>
            <person name="Papp V."/>
            <person name="Albert L."/>
            <person name="Andreopoulos W."/>
            <person name="Angelini C."/>
            <person name="Antonin V."/>
            <person name="Barry K.W."/>
            <person name="Bougher N.L."/>
            <person name="Buchanan P."/>
            <person name="Buyck B."/>
            <person name="Bense V."/>
            <person name="Catcheside P."/>
            <person name="Chovatia M."/>
            <person name="Cooper J."/>
            <person name="Damon W."/>
            <person name="Desjardin D."/>
            <person name="Finy P."/>
            <person name="Geml J."/>
            <person name="Haridas S."/>
            <person name="Hughes K."/>
            <person name="Justo A."/>
            <person name="Karasinski D."/>
            <person name="Kautmanova I."/>
            <person name="Kiss B."/>
            <person name="Kocsube S."/>
            <person name="Kotiranta H."/>
            <person name="LaButti K.M."/>
            <person name="Lechner B.E."/>
            <person name="Liimatainen K."/>
            <person name="Lipzen A."/>
            <person name="Lukacs Z."/>
            <person name="Mihaltcheva S."/>
            <person name="Morgado L.N."/>
            <person name="Niskanen T."/>
            <person name="Noordeloos M.E."/>
            <person name="Ohm R.A."/>
            <person name="Ortiz-Santana B."/>
            <person name="Ovrebo C."/>
            <person name="Racz N."/>
            <person name="Riley R."/>
            <person name="Savchenko A."/>
            <person name="Shiryaev A."/>
            <person name="Soop K."/>
            <person name="Spirin V."/>
            <person name="Szebenyi C."/>
            <person name="Tomsovsky M."/>
            <person name="Tulloss R.E."/>
            <person name="Uehling J."/>
            <person name="Grigoriev I.V."/>
            <person name="Vagvolgyi C."/>
            <person name="Papp T."/>
            <person name="Martin F.M."/>
            <person name="Miettinen O."/>
            <person name="Hibbett D.S."/>
            <person name="Nagy L.G."/>
        </authorList>
    </citation>
    <scope>NUCLEOTIDE SEQUENCE [LARGE SCALE GENOMIC DNA]</scope>
    <source>
        <strain evidence="2 3">FP101781</strain>
    </source>
</reference>
<evidence type="ECO:0000313" key="2">
    <source>
        <dbReference type="EMBL" id="TEB13957.1"/>
    </source>
</evidence>
<organism evidence="2 3">
    <name type="scientific">Coprinellus micaceus</name>
    <name type="common">Glistening ink-cap mushroom</name>
    <name type="synonym">Coprinus micaceus</name>
    <dbReference type="NCBI Taxonomy" id="71717"/>
    <lineage>
        <taxon>Eukaryota</taxon>
        <taxon>Fungi</taxon>
        <taxon>Dikarya</taxon>
        <taxon>Basidiomycota</taxon>
        <taxon>Agaricomycotina</taxon>
        <taxon>Agaricomycetes</taxon>
        <taxon>Agaricomycetidae</taxon>
        <taxon>Agaricales</taxon>
        <taxon>Agaricineae</taxon>
        <taxon>Psathyrellaceae</taxon>
        <taxon>Coprinellus</taxon>
    </lineage>
</organism>
<sequence length="609" mass="68470">MTSSPNRPRTSLLKGAATARRRRAQGSPKAKSTSKRAGKPGQSKAKTAGVSSAKAGGKRRRTLSLLPTMPLDVLCEVYAHFILPSDEHSLRDSNCLGQILGLLSPKDLLNIFRTNSLFKTTLEGSDAKNIWTQARRRFDAPAPPPRFNEPQGEAFNCGTSNIHDADWKIQKRICSSCKSAHPDWFKGQMVPPKVFRGMIRRYSATSPAQTVPRPFSKETRDIYHHTRELYWDDDVHAVTREWKALKAALHTQRGQEELETWKNERLAHVALCEEMAPTYSNWERQYHYRKEDEALATMDSQKRWYGIPFDPNSSLLFSELKTVREEVARKSLSSDRYCCPPASILHTLSAVWQTLDAPESVAVTAQDFNVVVEGFPAYIATYQADLKRKVVPPSMQGLALAGGGDYYIPETARDQTLLGWTANRKSFMRCSWQDRFPTRRNVALAGLNPATATLSDMDTLDARFVIAEGSMPSWWTTDYMVFTWRGALHYFADEYYRHDIDPPPFRLATDEEVEGSNQHTSSLRATAKAWSCNRCQEFFAKESAETELTILNHIKERHGIENPQADDDYVHQPPSLAPPRGAMPDTSAIHHTSPISSAGIAIAPQKGSI</sequence>
<comment type="caution">
    <text evidence="2">The sequence shown here is derived from an EMBL/GenBank/DDBJ whole genome shotgun (WGS) entry which is preliminary data.</text>
</comment>
<protein>
    <recommendedName>
        <fullName evidence="4">F-box domain-containing protein</fullName>
    </recommendedName>
</protein>
<feature type="region of interest" description="Disordered" evidence="1">
    <location>
        <begin position="1"/>
        <end position="61"/>
    </location>
</feature>
<dbReference type="STRING" id="71717.A0A4Y7S099"/>
<evidence type="ECO:0008006" key="4">
    <source>
        <dbReference type="Google" id="ProtNLM"/>
    </source>
</evidence>
<dbReference type="AlphaFoldDB" id="A0A4Y7S099"/>
<gene>
    <name evidence="2" type="ORF">FA13DRAFT_1805643</name>
</gene>
<dbReference type="OrthoDB" id="2322499at2759"/>
<accession>A0A4Y7S099</accession>
<evidence type="ECO:0000256" key="1">
    <source>
        <dbReference type="SAM" id="MobiDB-lite"/>
    </source>
</evidence>
<proteinExistence type="predicted"/>
<keyword evidence="3" id="KW-1185">Reference proteome</keyword>
<evidence type="ECO:0000313" key="3">
    <source>
        <dbReference type="Proteomes" id="UP000298030"/>
    </source>
</evidence>